<protein>
    <recommendedName>
        <fullName evidence="4">Probable [NiFe]-hydrogenase-type-3 Eha complex membrane subunit A</fullName>
    </recommendedName>
</protein>
<dbReference type="InterPro" id="IPR011306">
    <property type="entry name" value="Prd_NiFe_hyd_3_EhaA"/>
</dbReference>
<evidence type="ECO:0000256" key="3">
    <source>
        <dbReference type="ARBA" id="ARBA00011090"/>
    </source>
</evidence>
<evidence type="ECO:0000256" key="8">
    <source>
        <dbReference type="ARBA" id="ARBA00023136"/>
    </source>
</evidence>
<evidence type="ECO:0000256" key="6">
    <source>
        <dbReference type="ARBA" id="ARBA00022692"/>
    </source>
</evidence>
<dbReference type="EMBL" id="CP002009">
    <property type="protein sequence ID" value="ADG13959.1"/>
    <property type="molecule type" value="Genomic_DNA"/>
</dbReference>
<dbReference type="RefSeq" id="WP_013100704.1">
    <property type="nucleotide sequence ID" value="NC_014122.1"/>
</dbReference>
<organism evidence="11 12">
    <name type="scientific">Methanocaldococcus infernus (strain DSM 11812 / JCM 15783 / ME)</name>
    <dbReference type="NCBI Taxonomy" id="573063"/>
    <lineage>
        <taxon>Archaea</taxon>
        <taxon>Methanobacteriati</taxon>
        <taxon>Methanobacteriota</taxon>
        <taxon>Methanomada group</taxon>
        <taxon>Methanococci</taxon>
        <taxon>Methanococcales</taxon>
        <taxon>Methanocaldococcaceae</taxon>
        <taxon>Methanocaldococcus</taxon>
    </lineage>
</organism>
<dbReference type="AlphaFoldDB" id="D5VTQ6"/>
<keyword evidence="8 10" id="KW-0472">Membrane</keyword>
<proteinExistence type="inferred from homology"/>
<keyword evidence="12" id="KW-1185">Reference proteome</keyword>
<dbReference type="eggNOG" id="arCOG05035">
    <property type="taxonomic scope" value="Archaea"/>
</dbReference>
<keyword evidence="7 10" id="KW-1133">Transmembrane helix</keyword>
<dbReference type="Proteomes" id="UP000002061">
    <property type="component" value="Chromosome"/>
</dbReference>
<keyword evidence="5" id="KW-1003">Cell membrane</keyword>
<comment type="similarity">
    <text evidence="2">Belongs to the EhaA family.</text>
</comment>
<dbReference type="STRING" id="573063.Metin_1309"/>
<evidence type="ECO:0000313" key="12">
    <source>
        <dbReference type="Proteomes" id="UP000002061"/>
    </source>
</evidence>
<name>D5VTQ6_METIM</name>
<sequence>MLLYILSAIVSMGLAFLFKMPLKPRDKFSFESSVIFPTPILALGFYAIFKHLFYPGLFFSVLAGILGFLLSKYSDKLFGES</sequence>
<evidence type="ECO:0000256" key="2">
    <source>
        <dbReference type="ARBA" id="ARBA00007910"/>
    </source>
</evidence>
<evidence type="ECO:0000256" key="1">
    <source>
        <dbReference type="ARBA" id="ARBA00004651"/>
    </source>
</evidence>
<evidence type="ECO:0000256" key="9">
    <source>
        <dbReference type="ARBA" id="ARBA00024740"/>
    </source>
</evidence>
<dbReference type="Pfam" id="PF17367">
    <property type="entry name" value="NiFe_hyd_3_EhaA"/>
    <property type="match status" value="1"/>
</dbReference>
<dbReference type="GeneID" id="9132340"/>
<comment type="function">
    <text evidence="9">One of the integral membrane subunits of multisubunit membrane-bound [NiFe]-hydrogenase eha. Eha is predicted to form large electron transfer complex and might catalyze energy-driven reduction of low-potential redox carriers.</text>
</comment>
<dbReference type="KEGG" id="mif:Metin_1309"/>
<evidence type="ECO:0000313" key="11">
    <source>
        <dbReference type="EMBL" id="ADG13959.1"/>
    </source>
</evidence>
<accession>D5VTQ6</accession>
<dbReference type="HOGENOM" id="CLU_174516_1_0_2"/>
<comment type="subunit">
    <text evidence="3">Putative multisubunit membrane-bound [NiFe]-hydrogenase eha is composed of at least 20 subunits.</text>
</comment>
<keyword evidence="6 10" id="KW-0812">Transmembrane</keyword>
<evidence type="ECO:0000256" key="5">
    <source>
        <dbReference type="ARBA" id="ARBA00022475"/>
    </source>
</evidence>
<dbReference type="GO" id="GO:0005886">
    <property type="term" value="C:plasma membrane"/>
    <property type="evidence" value="ECO:0007669"/>
    <property type="project" value="UniProtKB-SubCell"/>
</dbReference>
<comment type="subcellular location">
    <subcellularLocation>
        <location evidence="1">Cell membrane</location>
        <topology evidence="1">Multi-pass membrane protein</topology>
    </subcellularLocation>
</comment>
<evidence type="ECO:0000256" key="4">
    <source>
        <dbReference type="ARBA" id="ARBA00020465"/>
    </source>
</evidence>
<gene>
    <name evidence="11" type="ordered locus">Metin_1309</name>
</gene>
<dbReference type="OrthoDB" id="81652at2157"/>
<feature type="transmembrane region" description="Helical" evidence="10">
    <location>
        <begin position="52"/>
        <end position="71"/>
    </location>
</feature>
<evidence type="ECO:0000256" key="7">
    <source>
        <dbReference type="ARBA" id="ARBA00022989"/>
    </source>
</evidence>
<reference evidence="11" key="1">
    <citation type="submission" date="2010-04" db="EMBL/GenBank/DDBJ databases">
        <title>Complete sequence of Methanocaldococcus infernus ME.</title>
        <authorList>
            <consortium name="US DOE Joint Genome Institute"/>
            <person name="Lucas S."/>
            <person name="Copeland A."/>
            <person name="Lapidus A."/>
            <person name="Cheng J.-F."/>
            <person name="Bruce D."/>
            <person name="Goodwin L."/>
            <person name="Pitluck S."/>
            <person name="Munk A.C."/>
            <person name="Detter J.C."/>
            <person name="Han C."/>
            <person name="Tapia R."/>
            <person name="Land M."/>
            <person name="Hauser L."/>
            <person name="Kyrpides N."/>
            <person name="Mikhailova N."/>
            <person name="Sieprawska-Lupa M."/>
            <person name="Whitman W.B."/>
            <person name="Woyke T."/>
        </authorList>
    </citation>
    <scope>NUCLEOTIDE SEQUENCE [LARGE SCALE GENOMIC DNA]</scope>
    <source>
        <strain evidence="11">ME</strain>
    </source>
</reference>
<evidence type="ECO:0000256" key="10">
    <source>
        <dbReference type="SAM" id="Phobius"/>
    </source>
</evidence>